<dbReference type="Proteomes" id="UP001165079">
    <property type="component" value="Unassembled WGS sequence"/>
</dbReference>
<comment type="caution">
    <text evidence="2">The sequence shown here is derived from an EMBL/GenBank/DDBJ whole genome shotgun (WGS) entry which is preliminary data.</text>
</comment>
<dbReference type="Pfam" id="PF11716">
    <property type="entry name" value="MDMPI_N"/>
    <property type="match status" value="1"/>
</dbReference>
<proteinExistence type="predicted"/>
<protein>
    <recommendedName>
        <fullName evidence="1">Mycothiol-dependent maleylpyruvate isomerase metal-binding domain-containing protein</fullName>
    </recommendedName>
</protein>
<dbReference type="RefSeq" id="WP_285665504.1">
    <property type="nucleotide sequence ID" value="NZ_BSTX01000004.1"/>
</dbReference>
<reference evidence="2" key="1">
    <citation type="submission" date="2023-03" db="EMBL/GenBank/DDBJ databases">
        <title>Actinorhabdospora filicis NBRC 111898.</title>
        <authorList>
            <person name="Ichikawa N."/>
            <person name="Sato H."/>
            <person name="Tonouchi N."/>
        </authorList>
    </citation>
    <scope>NUCLEOTIDE SEQUENCE</scope>
    <source>
        <strain evidence="2">NBRC 111898</strain>
    </source>
</reference>
<name>A0A9W6WB72_9ACTN</name>
<dbReference type="NCBIfam" id="TIGR03083">
    <property type="entry name" value="maleylpyruvate isomerase family mycothiol-dependent enzyme"/>
    <property type="match status" value="1"/>
</dbReference>
<accession>A0A9W6WB72</accession>
<dbReference type="NCBIfam" id="TIGR03086">
    <property type="entry name" value="TIGR03086 family metal-binding protein"/>
    <property type="match status" value="1"/>
</dbReference>
<evidence type="ECO:0000313" key="3">
    <source>
        <dbReference type="Proteomes" id="UP001165079"/>
    </source>
</evidence>
<dbReference type="InterPro" id="IPR017517">
    <property type="entry name" value="Maleyloyr_isom"/>
</dbReference>
<dbReference type="AlphaFoldDB" id="A0A9W6WB72"/>
<dbReference type="GO" id="GO:0046872">
    <property type="term" value="F:metal ion binding"/>
    <property type="evidence" value="ECO:0007669"/>
    <property type="project" value="InterPro"/>
</dbReference>
<keyword evidence="3" id="KW-1185">Reference proteome</keyword>
<dbReference type="EMBL" id="BSTX01000004">
    <property type="protein sequence ID" value="GLZ80344.1"/>
    <property type="molecule type" value="Genomic_DNA"/>
</dbReference>
<dbReference type="InterPro" id="IPR017520">
    <property type="entry name" value="CHP03086"/>
</dbReference>
<dbReference type="InterPro" id="IPR034660">
    <property type="entry name" value="DinB/YfiT-like"/>
</dbReference>
<dbReference type="Gene3D" id="1.20.120.450">
    <property type="entry name" value="dinb family like domain"/>
    <property type="match status" value="1"/>
</dbReference>
<feature type="domain" description="Mycothiol-dependent maleylpyruvate isomerase metal-binding" evidence="1">
    <location>
        <begin position="9"/>
        <end position="125"/>
    </location>
</feature>
<organism evidence="2 3">
    <name type="scientific">Actinorhabdospora filicis</name>
    <dbReference type="NCBI Taxonomy" id="1785913"/>
    <lineage>
        <taxon>Bacteria</taxon>
        <taxon>Bacillati</taxon>
        <taxon>Actinomycetota</taxon>
        <taxon>Actinomycetes</taxon>
        <taxon>Micromonosporales</taxon>
        <taxon>Micromonosporaceae</taxon>
        <taxon>Actinorhabdospora</taxon>
    </lineage>
</organism>
<evidence type="ECO:0000313" key="2">
    <source>
        <dbReference type="EMBL" id="GLZ80344.1"/>
    </source>
</evidence>
<dbReference type="InterPro" id="IPR024344">
    <property type="entry name" value="MDMPI_metal-binding"/>
</dbReference>
<evidence type="ECO:0000259" key="1">
    <source>
        <dbReference type="Pfam" id="PF11716"/>
    </source>
</evidence>
<dbReference type="SUPFAM" id="SSF109854">
    <property type="entry name" value="DinB/YfiT-like putative metalloenzymes"/>
    <property type="match status" value="1"/>
</dbReference>
<gene>
    <name evidence="2" type="ORF">Afil01_51510</name>
</gene>
<sequence length="184" mass="19778">MIIDRIDRALDMTSAIVAGIDGGQYADASLCAGWTVRDELNHLVGGMRIFTARLTGTDPGGEHHDDWLGDEPANAFHLAAEADRAAWRRPDALEGVIELGFGAVPAPAAAAIHHTEVLVHGIDLALVTGQEKLVDDQECERLLGEMRAMDFSMFRNPGMFGPETAVADDAPGHRRLLAFLGRAV</sequence>